<accession>A0A9D4BMG0</accession>
<reference evidence="1" key="1">
    <citation type="journal article" date="2019" name="bioRxiv">
        <title>The Genome of the Zebra Mussel, Dreissena polymorpha: A Resource for Invasive Species Research.</title>
        <authorList>
            <person name="McCartney M.A."/>
            <person name="Auch B."/>
            <person name="Kono T."/>
            <person name="Mallez S."/>
            <person name="Zhang Y."/>
            <person name="Obille A."/>
            <person name="Becker A."/>
            <person name="Abrahante J.E."/>
            <person name="Garbe J."/>
            <person name="Badalamenti J.P."/>
            <person name="Herman A."/>
            <person name="Mangelson H."/>
            <person name="Liachko I."/>
            <person name="Sullivan S."/>
            <person name="Sone E.D."/>
            <person name="Koren S."/>
            <person name="Silverstein K.A.T."/>
            <person name="Beckman K.B."/>
            <person name="Gohl D.M."/>
        </authorList>
    </citation>
    <scope>NUCLEOTIDE SEQUENCE</scope>
    <source>
        <strain evidence="1">Duluth1</strain>
        <tissue evidence="1">Whole animal</tissue>
    </source>
</reference>
<comment type="caution">
    <text evidence="1">The sequence shown here is derived from an EMBL/GenBank/DDBJ whole genome shotgun (WGS) entry which is preliminary data.</text>
</comment>
<dbReference type="AlphaFoldDB" id="A0A9D4BMG0"/>
<evidence type="ECO:0000313" key="1">
    <source>
        <dbReference type="EMBL" id="KAH3700261.1"/>
    </source>
</evidence>
<reference evidence="1" key="2">
    <citation type="submission" date="2020-11" db="EMBL/GenBank/DDBJ databases">
        <authorList>
            <person name="McCartney M.A."/>
            <person name="Auch B."/>
            <person name="Kono T."/>
            <person name="Mallez S."/>
            <person name="Becker A."/>
            <person name="Gohl D.M."/>
            <person name="Silverstein K.A.T."/>
            <person name="Koren S."/>
            <person name="Bechman K.B."/>
            <person name="Herman A."/>
            <person name="Abrahante J.E."/>
            <person name="Garbe J."/>
        </authorList>
    </citation>
    <scope>NUCLEOTIDE SEQUENCE</scope>
    <source>
        <strain evidence="1">Duluth1</strain>
        <tissue evidence="1">Whole animal</tissue>
    </source>
</reference>
<organism evidence="1 2">
    <name type="scientific">Dreissena polymorpha</name>
    <name type="common">Zebra mussel</name>
    <name type="synonym">Mytilus polymorpha</name>
    <dbReference type="NCBI Taxonomy" id="45954"/>
    <lineage>
        <taxon>Eukaryota</taxon>
        <taxon>Metazoa</taxon>
        <taxon>Spiralia</taxon>
        <taxon>Lophotrochozoa</taxon>
        <taxon>Mollusca</taxon>
        <taxon>Bivalvia</taxon>
        <taxon>Autobranchia</taxon>
        <taxon>Heteroconchia</taxon>
        <taxon>Euheterodonta</taxon>
        <taxon>Imparidentia</taxon>
        <taxon>Neoheterodontei</taxon>
        <taxon>Myida</taxon>
        <taxon>Dreissenoidea</taxon>
        <taxon>Dreissenidae</taxon>
        <taxon>Dreissena</taxon>
    </lineage>
</organism>
<proteinExistence type="predicted"/>
<dbReference type="EMBL" id="JAIWYP010000015">
    <property type="protein sequence ID" value="KAH3700261.1"/>
    <property type="molecule type" value="Genomic_DNA"/>
</dbReference>
<dbReference type="Proteomes" id="UP000828390">
    <property type="component" value="Unassembled WGS sequence"/>
</dbReference>
<protein>
    <submittedName>
        <fullName evidence="1">Uncharacterized protein</fullName>
    </submittedName>
</protein>
<evidence type="ECO:0000313" key="2">
    <source>
        <dbReference type="Proteomes" id="UP000828390"/>
    </source>
</evidence>
<keyword evidence="2" id="KW-1185">Reference proteome</keyword>
<sequence length="770" mass="84821">MGLMPDAASLAPDQPAHPISHVKSYPVYYRPACTPHQSRQELSCLLQTSLHTPSVTSRAILSTTDQPAHPISLVKSYPVYYRPACTPHQSRQELSCLLQTSLHTPSVSSRAILSTTCQPAHPISLVKSYPVYYRPACTPHQSRQELSCLLQTSLHTPSVSSRAILSTTDQPAHPISLVKSYPVYYRPACTPHQSCQELSCLLHRPACTPHQSCQELSCLLQTSLHTPSVTSRAILSTTDQPAHPISLVKSYPVYYRPACTPHQSCQELACLLQTSLHTPSVTSRAILSTTDQPAHPTSLVKSYPVYYRPACTPHQSCQELACLLQTSLHTPSVTSRAILSTTDQPAHPISLVKSYPVYYRPASTPHQSRQELSCLLQTSLHTPSVTSRAILSTTDQPAHPISHVKSYPVYYRPACTPHQSRQELSCLLQTSLHTPSVSSRAILSTTDQPAHPISLVKSYPVYYRPACTPHQSRQELSCLLQTSLHTPSVLSRAILSTTDQPAHPISLVKSYPVYYRPACTPHQSRQELSCLLQTSLHTPSVSSRAILSTTDQPAHPISLVKSYPVYYRPACTPHQSRQELSCLLQTSLHTPSVLSRAILSTTDQPAHPISLVKSYPVYYRPACTPHQSCQELSCLLQTSMHTPSVTSRAILSTTDQPAHPISLVKSYPVYYRPACTPHQSRQELSCLLQTSLHTPSVSSRAILSTTDQPAHPISLVKSYPVYYRPACTPHQSCQELSCLLQTSLHTPSVSSRAILSTTDQPAHPISHVKS</sequence>
<gene>
    <name evidence="1" type="ORF">DPMN_075234</name>
</gene>
<name>A0A9D4BMG0_DREPO</name>